<organism evidence="2 3">
    <name type="scientific">Saccharopolyspora taberi</name>
    <dbReference type="NCBI Taxonomy" id="60895"/>
    <lineage>
        <taxon>Bacteria</taxon>
        <taxon>Bacillati</taxon>
        <taxon>Actinomycetota</taxon>
        <taxon>Actinomycetes</taxon>
        <taxon>Pseudonocardiales</taxon>
        <taxon>Pseudonocardiaceae</taxon>
        <taxon>Saccharopolyspora</taxon>
    </lineage>
</organism>
<gene>
    <name evidence="2" type="ORF">GCM10010470_61060</name>
</gene>
<comment type="caution">
    <text evidence="2">The sequence shown here is derived from an EMBL/GenBank/DDBJ whole genome shotgun (WGS) entry which is preliminary data.</text>
</comment>
<protein>
    <recommendedName>
        <fullName evidence="4">YggT family protein</fullName>
    </recommendedName>
</protein>
<keyword evidence="3" id="KW-1185">Reference proteome</keyword>
<evidence type="ECO:0008006" key="4">
    <source>
        <dbReference type="Google" id="ProtNLM"/>
    </source>
</evidence>
<dbReference type="Proteomes" id="UP001500979">
    <property type="component" value="Unassembled WGS sequence"/>
</dbReference>
<dbReference type="EMBL" id="BAAAUX010000032">
    <property type="protein sequence ID" value="GAA2817463.1"/>
    <property type="molecule type" value="Genomic_DNA"/>
</dbReference>
<reference evidence="2 3" key="1">
    <citation type="journal article" date="2019" name="Int. J. Syst. Evol. Microbiol.">
        <title>The Global Catalogue of Microorganisms (GCM) 10K type strain sequencing project: providing services to taxonomists for standard genome sequencing and annotation.</title>
        <authorList>
            <consortium name="The Broad Institute Genomics Platform"/>
            <consortium name="The Broad Institute Genome Sequencing Center for Infectious Disease"/>
            <person name="Wu L."/>
            <person name="Ma J."/>
        </authorList>
    </citation>
    <scope>NUCLEOTIDE SEQUENCE [LARGE SCALE GENOMIC DNA]</scope>
    <source>
        <strain evidence="2 3">JCM 9383</strain>
    </source>
</reference>
<keyword evidence="1" id="KW-0812">Transmembrane</keyword>
<proteinExistence type="predicted"/>
<keyword evidence="1" id="KW-0472">Membrane</keyword>
<evidence type="ECO:0000313" key="3">
    <source>
        <dbReference type="Proteomes" id="UP001500979"/>
    </source>
</evidence>
<evidence type="ECO:0000313" key="2">
    <source>
        <dbReference type="EMBL" id="GAA2817463.1"/>
    </source>
</evidence>
<name>A0ABN3VLM8_9PSEU</name>
<feature type="transmembrane region" description="Helical" evidence="1">
    <location>
        <begin position="95"/>
        <end position="116"/>
    </location>
</feature>
<evidence type="ECO:0000256" key="1">
    <source>
        <dbReference type="SAM" id="Phobius"/>
    </source>
</evidence>
<feature type="transmembrane region" description="Helical" evidence="1">
    <location>
        <begin position="37"/>
        <end position="55"/>
    </location>
</feature>
<accession>A0ABN3VLM8</accession>
<sequence length="121" mass="13021">MSDSDSAQAFSGGRRRKHSEFDAARFRARAVGVATTLVRWVGTLAAVLLVVHVVLTVGGANPDNGITRFVAEWADPLALGFSDLFMPQDPQLAVLLNYGIAAVFWLVVTSIAVRVLRLLGK</sequence>
<keyword evidence="1" id="KW-1133">Transmembrane helix</keyword>
<dbReference type="RefSeq" id="WP_344685676.1">
    <property type="nucleotide sequence ID" value="NZ_BAAAUX010000032.1"/>
</dbReference>